<dbReference type="EMBL" id="BSOS01000047">
    <property type="protein sequence ID" value="GLR67014.1"/>
    <property type="molecule type" value="Genomic_DNA"/>
</dbReference>
<gene>
    <name evidence="7" type="ORF">GCM10010909_16950</name>
</gene>
<dbReference type="Pfam" id="PF08281">
    <property type="entry name" value="Sigma70_r4_2"/>
    <property type="match status" value="1"/>
</dbReference>
<dbReference type="NCBIfam" id="TIGR02937">
    <property type="entry name" value="sigma70-ECF"/>
    <property type="match status" value="1"/>
</dbReference>
<comment type="caution">
    <text evidence="7">The sequence shown here is derived from an EMBL/GenBank/DDBJ whole genome shotgun (WGS) entry which is preliminary data.</text>
</comment>
<dbReference type="Pfam" id="PF04542">
    <property type="entry name" value="Sigma70_r2"/>
    <property type="match status" value="1"/>
</dbReference>
<dbReference type="PANTHER" id="PTHR43133">
    <property type="entry name" value="RNA POLYMERASE ECF-TYPE SIGMA FACTO"/>
    <property type="match status" value="1"/>
</dbReference>
<dbReference type="PANTHER" id="PTHR43133:SF62">
    <property type="entry name" value="RNA POLYMERASE SIGMA FACTOR SIGZ"/>
    <property type="match status" value="1"/>
</dbReference>
<dbReference type="SUPFAM" id="SSF88946">
    <property type="entry name" value="Sigma2 domain of RNA polymerase sigma factors"/>
    <property type="match status" value="1"/>
</dbReference>
<organism evidence="7 8">
    <name type="scientific">Acidocella aquatica</name>
    <dbReference type="NCBI Taxonomy" id="1922313"/>
    <lineage>
        <taxon>Bacteria</taxon>
        <taxon>Pseudomonadati</taxon>
        <taxon>Pseudomonadota</taxon>
        <taxon>Alphaproteobacteria</taxon>
        <taxon>Acetobacterales</taxon>
        <taxon>Acidocellaceae</taxon>
        <taxon>Acidocella</taxon>
    </lineage>
</organism>
<proteinExistence type="inferred from homology"/>
<dbReference type="InterPro" id="IPR013249">
    <property type="entry name" value="RNA_pol_sigma70_r4_t2"/>
</dbReference>
<protein>
    <submittedName>
        <fullName evidence="7">RNA polymerase sigma factor</fullName>
    </submittedName>
</protein>
<evidence type="ECO:0000313" key="7">
    <source>
        <dbReference type="EMBL" id="GLR67014.1"/>
    </source>
</evidence>
<dbReference type="InterPro" id="IPR014284">
    <property type="entry name" value="RNA_pol_sigma-70_dom"/>
</dbReference>
<keyword evidence="3" id="KW-0731">Sigma factor</keyword>
<evidence type="ECO:0000259" key="6">
    <source>
        <dbReference type="Pfam" id="PF08281"/>
    </source>
</evidence>
<evidence type="ECO:0000313" key="8">
    <source>
        <dbReference type="Proteomes" id="UP001156641"/>
    </source>
</evidence>
<evidence type="ECO:0000256" key="1">
    <source>
        <dbReference type="ARBA" id="ARBA00010641"/>
    </source>
</evidence>
<dbReference type="SUPFAM" id="SSF88659">
    <property type="entry name" value="Sigma3 and sigma4 domains of RNA polymerase sigma factors"/>
    <property type="match status" value="1"/>
</dbReference>
<name>A0ABQ6A3F5_9PROT</name>
<dbReference type="Gene3D" id="1.10.10.10">
    <property type="entry name" value="Winged helix-like DNA-binding domain superfamily/Winged helix DNA-binding domain"/>
    <property type="match status" value="1"/>
</dbReference>
<reference evidence="8" key="1">
    <citation type="journal article" date="2019" name="Int. J. Syst. Evol. Microbiol.">
        <title>The Global Catalogue of Microorganisms (GCM) 10K type strain sequencing project: providing services to taxonomists for standard genome sequencing and annotation.</title>
        <authorList>
            <consortium name="The Broad Institute Genomics Platform"/>
            <consortium name="The Broad Institute Genome Sequencing Center for Infectious Disease"/>
            <person name="Wu L."/>
            <person name="Ma J."/>
        </authorList>
    </citation>
    <scope>NUCLEOTIDE SEQUENCE [LARGE SCALE GENOMIC DNA]</scope>
    <source>
        <strain evidence="8">NBRC 112502</strain>
    </source>
</reference>
<keyword evidence="4" id="KW-0804">Transcription</keyword>
<feature type="domain" description="RNA polymerase sigma-70 region 2" evidence="5">
    <location>
        <begin position="55"/>
        <end position="122"/>
    </location>
</feature>
<dbReference type="Gene3D" id="1.10.1740.10">
    <property type="match status" value="1"/>
</dbReference>
<sequence length="216" mass="23888">MNGFVYQPEYALAGYAPPRAPLRRRGVTRPPGGAEFARLVQAVAAARDRSAFARLYEHFAPRVKSYLLRLGAGAGQAEELAQEALLSVWAKAAYFDPEKASVATWVFTIARNLHIDARRRERTPGGMAAGLEVMLEEAAPAQDAADMLLMALEQQERLRSAVLTLPADQAEVVRLCFFQDKPHAEIERELGIPLGTVKSRLRLALARLRRLLDAQI</sequence>
<dbReference type="InterPro" id="IPR036388">
    <property type="entry name" value="WH-like_DNA-bd_sf"/>
</dbReference>
<evidence type="ECO:0000259" key="5">
    <source>
        <dbReference type="Pfam" id="PF04542"/>
    </source>
</evidence>
<feature type="domain" description="RNA polymerase sigma factor 70 region 4 type 2" evidence="6">
    <location>
        <begin position="156"/>
        <end position="208"/>
    </location>
</feature>
<dbReference type="InterPro" id="IPR039425">
    <property type="entry name" value="RNA_pol_sigma-70-like"/>
</dbReference>
<dbReference type="Proteomes" id="UP001156641">
    <property type="component" value="Unassembled WGS sequence"/>
</dbReference>
<dbReference type="RefSeq" id="WP_284257721.1">
    <property type="nucleotide sequence ID" value="NZ_BSOS01000047.1"/>
</dbReference>
<comment type="similarity">
    <text evidence="1">Belongs to the sigma-70 factor family. ECF subfamily.</text>
</comment>
<dbReference type="CDD" id="cd06171">
    <property type="entry name" value="Sigma70_r4"/>
    <property type="match status" value="1"/>
</dbReference>
<evidence type="ECO:0000256" key="3">
    <source>
        <dbReference type="ARBA" id="ARBA00023082"/>
    </source>
</evidence>
<dbReference type="InterPro" id="IPR007627">
    <property type="entry name" value="RNA_pol_sigma70_r2"/>
</dbReference>
<keyword evidence="8" id="KW-1185">Reference proteome</keyword>
<keyword evidence="2" id="KW-0805">Transcription regulation</keyword>
<evidence type="ECO:0000256" key="4">
    <source>
        <dbReference type="ARBA" id="ARBA00023163"/>
    </source>
</evidence>
<dbReference type="InterPro" id="IPR013325">
    <property type="entry name" value="RNA_pol_sigma_r2"/>
</dbReference>
<dbReference type="InterPro" id="IPR013324">
    <property type="entry name" value="RNA_pol_sigma_r3/r4-like"/>
</dbReference>
<accession>A0ABQ6A3F5</accession>
<evidence type="ECO:0000256" key="2">
    <source>
        <dbReference type="ARBA" id="ARBA00023015"/>
    </source>
</evidence>